<dbReference type="EMBL" id="CAXHTB010000006">
    <property type="protein sequence ID" value="CAL0307639.1"/>
    <property type="molecule type" value="Genomic_DNA"/>
</dbReference>
<feature type="compositionally biased region" description="Basic and acidic residues" evidence="1">
    <location>
        <begin position="50"/>
        <end position="61"/>
    </location>
</feature>
<keyword evidence="3" id="KW-1185">Reference proteome</keyword>
<organism evidence="2 3">
    <name type="scientific">Lupinus luteus</name>
    <name type="common">European yellow lupine</name>
    <dbReference type="NCBI Taxonomy" id="3873"/>
    <lineage>
        <taxon>Eukaryota</taxon>
        <taxon>Viridiplantae</taxon>
        <taxon>Streptophyta</taxon>
        <taxon>Embryophyta</taxon>
        <taxon>Tracheophyta</taxon>
        <taxon>Spermatophyta</taxon>
        <taxon>Magnoliopsida</taxon>
        <taxon>eudicotyledons</taxon>
        <taxon>Gunneridae</taxon>
        <taxon>Pentapetalae</taxon>
        <taxon>rosids</taxon>
        <taxon>fabids</taxon>
        <taxon>Fabales</taxon>
        <taxon>Fabaceae</taxon>
        <taxon>Papilionoideae</taxon>
        <taxon>50 kb inversion clade</taxon>
        <taxon>genistoids sensu lato</taxon>
        <taxon>core genistoids</taxon>
        <taxon>Genisteae</taxon>
        <taxon>Lupinus</taxon>
    </lineage>
</organism>
<sequence length="109" mass="12182">MSNPLGRSRSRSRSRPCHSGFGKRYQSRRKSDYSVSPRRRAEHPRSPKNLPRDRDGDEKGRSFSPDNGNGADQNPSNGCAEKAIHMSEADRGKQKSSPSRASKSPQESR</sequence>
<comment type="caution">
    <text evidence="2">The sequence shown here is derived from an EMBL/GenBank/DDBJ whole genome shotgun (WGS) entry which is preliminary data.</text>
</comment>
<reference evidence="2 3" key="1">
    <citation type="submission" date="2024-03" db="EMBL/GenBank/DDBJ databases">
        <authorList>
            <person name="Martinez-Hernandez J."/>
        </authorList>
    </citation>
    <scope>NUCLEOTIDE SEQUENCE [LARGE SCALE GENOMIC DNA]</scope>
</reference>
<feature type="compositionally biased region" description="Polar residues" evidence="1">
    <location>
        <begin position="95"/>
        <end position="109"/>
    </location>
</feature>
<name>A0AAV1WE82_LUPLU</name>
<feature type="compositionally biased region" description="Polar residues" evidence="1">
    <location>
        <begin position="64"/>
        <end position="77"/>
    </location>
</feature>
<proteinExistence type="predicted"/>
<evidence type="ECO:0000256" key="1">
    <source>
        <dbReference type="SAM" id="MobiDB-lite"/>
    </source>
</evidence>
<gene>
    <name evidence="2" type="ORF">LLUT_LOCUS8699</name>
</gene>
<dbReference type="Proteomes" id="UP001497480">
    <property type="component" value="Unassembled WGS sequence"/>
</dbReference>
<feature type="compositionally biased region" description="Basic and acidic residues" evidence="1">
    <location>
        <begin position="82"/>
        <end position="93"/>
    </location>
</feature>
<protein>
    <submittedName>
        <fullName evidence="2">Uncharacterized protein</fullName>
    </submittedName>
</protein>
<evidence type="ECO:0000313" key="2">
    <source>
        <dbReference type="EMBL" id="CAL0307639.1"/>
    </source>
</evidence>
<dbReference type="AlphaFoldDB" id="A0AAV1WE82"/>
<evidence type="ECO:0000313" key="3">
    <source>
        <dbReference type="Proteomes" id="UP001497480"/>
    </source>
</evidence>
<feature type="region of interest" description="Disordered" evidence="1">
    <location>
        <begin position="1"/>
        <end position="109"/>
    </location>
</feature>
<accession>A0AAV1WE82</accession>